<organism evidence="1">
    <name type="scientific">Siphoviridae sp. cttFh17</name>
    <dbReference type="NCBI Taxonomy" id="2826491"/>
    <lineage>
        <taxon>Viruses</taxon>
        <taxon>Duplodnaviria</taxon>
        <taxon>Heunggongvirae</taxon>
        <taxon>Uroviricota</taxon>
        <taxon>Caudoviricetes</taxon>
    </lineage>
</organism>
<protein>
    <submittedName>
        <fullName evidence="1">Uncharacterized protein</fullName>
    </submittedName>
</protein>
<reference evidence="1" key="1">
    <citation type="journal article" date="2021" name="Proc. Natl. Acad. Sci. U.S.A.">
        <title>A Catalog of Tens of Thousands of Viruses from Human Metagenomes Reveals Hidden Associations with Chronic Diseases.</title>
        <authorList>
            <person name="Tisza M.J."/>
            <person name="Buck C.B."/>
        </authorList>
    </citation>
    <scope>NUCLEOTIDE SEQUENCE</scope>
    <source>
        <strain evidence="1">CttFh17</strain>
    </source>
</reference>
<name>A0A8S5NI39_9CAUD</name>
<proteinExistence type="predicted"/>
<accession>A0A8S5NI39</accession>
<sequence length="31" mass="3450">MHIKIRIIHPVVNSLVGSIPNAIICDTDYNC</sequence>
<evidence type="ECO:0000313" key="1">
    <source>
        <dbReference type="EMBL" id="DAD94382.1"/>
    </source>
</evidence>
<dbReference type="EMBL" id="BK015176">
    <property type="protein sequence ID" value="DAD94382.1"/>
    <property type="molecule type" value="Genomic_DNA"/>
</dbReference>